<dbReference type="Pfam" id="PF20092">
    <property type="entry name" value="DUF6483"/>
    <property type="match status" value="1"/>
</dbReference>
<dbReference type="RefSeq" id="WP_132029056.1">
    <property type="nucleotide sequence ID" value="NZ_CP068564.1"/>
</dbReference>
<reference evidence="1 2" key="1">
    <citation type="submission" date="2019-03" db="EMBL/GenBank/DDBJ databases">
        <title>Genomic Encyclopedia of Type Strains, Phase IV (KMG-IV): sequencing the most valuable type-strain genomes for metagenomic binning, comparative biology and taxonomic classification.</title>
        <authorList>
            <person name="Goeker M."/>
        </authorList>
    </citation>
    <scope>NUCLEOTIDE SEQUENCE [LARGE SCALE GENOMIC DNA]</scope>
    <source>
        <strain evidence="1 2">DSM 26752</strain>
    </source>
</reference>
<organism evidence="1 2">
    <name type="scientific">Keratinibaculum paraultunense</name>
    <dbReference type="NCBI Taxonomy" id="1278232"/>
    <lineage>
        <taxon>Bacteria</taxon>
        <taxon>Bacillati</taxon>
        <taxon>Bacillota</taxon>
        <taxon>Tissierellia</taxon>
        <taxon>Tissierellales</taxon>
        <taxon>Tepidimicrobiaceae</taxon>
        <taxon>Keratinibaculum</taxon>
    </lineage>
</organism>
<dbReference type="OrthoDB" id="1650869at2"/>
<gene>
    <name evidence="1" type="ORF">EDD65_11238</name>
</gene>
<accession>A0A4R3KS75</accession>
<protein>
    <submittedName>
        <fullName evidence="1">Uncharacterized protein</fullName>
    </submittedName>
</protein>
<sequence length="122" mass="14675">MYKQDYIMRQIRNLVRFLSKIFLNKDIPIYQLPDTGEYTDTDYLYKELLFLLNQGKINEAENLLFENLDPGNKKYIELALDFYEKINNFSDDYLSENNFTRKEIEEGLKELSKKLGLKMFFS</sequence>
<dbReference type="AlphaFoldDB" id="A0A4R3KS75"/>
<comment type="caution">
    <text evidence="1">The sequence shown here is derived from an EMBL/GenBank/DDBJ whole genome shotgun (WGS) entry which is preliminary data.</text>
</comment>
<name>A0A4R3KS75_9FIRM</name>
<evidence type="ECO:0000313" key="2">
    <source>
        <dbReference type="Proteomes" id="UP000294567"/>
    </source>
</evidence>
<evidence type="ECO:0000313" key="1">
    <source>
        <dbReference type="EMBL" id="TCS87080.1"/>
    </source>
</evidence>
<keyword evidence="2" id="KW-1185">Reference proteome</keyword>
<dbReference type="InterPro" id="IPR045507">
    <property type="entry name" value="DUF6483"/>
</dbReference>
<proteinExistence type="predicted"/>
<dbReference type="EMBL" id="SMAE01000012">
    <property type="protein sequence ID" value="TCS87080.1"/>
    <property type="molecule type" value="Genomic_DNA"/>
</dbReference>
<dbReference type="Proteomes" id="UP000294567">
    <property type="component" value="Unassembled WGS sequence"/>
</dbReference>